<feature type="domain" description="Peptidase S8/S53" evidence="8">
    <location>
        <begin position="23"/>
        <end position="235"/>
    </location>
</feature>
<dbReference type="Pfam" id="PF00082">
    <property type="entry name" value="Peptidase_S8"/>
    <property type="match status" value="1"/>
</dbReference>
<evidence type="ECO:0000256" key="7">
    <source>
        <dbReference type="SAM" id="Phobius"/>
    </source>
</evidence>
<keyword evidence="4" id="KW-0720">Serine protease</keyword>
<organism evidence="9 10">
    <name type="scientific">Actinomadura napierensis</name>
    <dbReference type="NCBI Taxonomy" id="267854"/>
    <lineage>
        <taxon>Bacteria</taxon>
        <taxon>Bacillati</taxon>
        <taxon>Actinomycetota</taxon>
        <taxon>Actinomycetes</taxon>
        <taxon>Streptosporangiales</taxon>
        <taxon>Thermomonosporaceae</taxon>
        <taxon>Actinomadura</taxon>
    </lineage>
</organism>
<keyword evidence="10" id="KW-1185">Reference proteome</keyword>
<dbReference type="InterPro" id="IPR050131">
    <property type="entry name" value="Peptidase_S8_subtilisin-like"/>
</dbReference>
<evidence type="ECO:0000259" key="8">
    <source>
        <dbReference type="Pfam" id="PF00082"/>
    </source>
</evidence>
<dbReference type="InterPro" id="IPR000209">
    <property type="entry name" value="Peptidase_S8/S53_dom"/>
</dbReference>
<keyword evidence="7" id="KW-0472">Membrane</keyword>
<evidence type="ECO:0000256" key="5">
    <source>
        <dbReference type="PROSITE-ProRule" id="PRU01240"/>
    </source>
</evidence>
<accession>A0ABN2ZXN8</accession>
<evidence type="ECO:0000313" key="10">
    <source>
        <dbReference type="Proteomes" id="UP001501020"/>
    </source>
</evidence>
<dbReference type="GO" id="GO:0006508">
    <property type="term" value="P:proteolysis"/>
    <property type="evidence" value="ECO:0007669"/>
    <property type="project" value="UniProtKB-KW"/>
</dbReference>
<dbReference type="Proteomes" id="UP001501020">
    <property type="component" value="Unassembled WGS sequence"/>
</dbReference>
<sequence>MEAKLPDLAGVVLSGEGDAGSASRDGRADSDTKLGGHGTGMAALIASQGSGTGMVGIAPRSHILPIVEPPTDFNKSIYYAVNHGAKVINISQGVPATTCPGDLRAAVLYAVHHDVIIVAAAGNKPFYESSYAPANCPGVLAVGALDAHLAPWQKSTPGANVMLAAPGVSVGSIGKEGIFTPGVNGTSSAAALTSGVVALMRSRFPNMSGREVVQRMLATARDLGPKGWDKKTGYGALVPYKALTARVASDFPNPVYDKVGIATSSNGDIRERKSSANNTPPVNRPRVTAHGNSGSTVWKATGAATAFFALIFVTAVGILAKKRKST</sequence>
<feature type="region of interest" description="Disordered" evidence="6">
    <location>
        <begin position="267"/>
        <end position="292"/>
    </location>
</feature>
<comment type="caution">
    <text evidence="9">The sequence shown here is derived from an EMBL/GenBank/DDBJ whole genome shotgun (WGS) entry which is preliminary data.</text>
</comment>
<feature type="transmembrane region" description="Helical" evidence="7">
    <location>
        <begin position="297"/>
        <end position="320"/>
    </location>
</feature>
<proteinExistence type="inferred from homology"/>
<protein>
    <submittedName>
        <fullName evidence="9">Type VII secretion-associated serine protease mycosin</fullName>
    </submittedName>
</protein>
<dbReference type="PANTHER" id="PTHR43806">
    <property type="entry name" value="PEPTIDASE S8"/>
    <property type="match status" value="1"/>
</dbReference>
<keyword evidence="7" id="KW-0812">Transmembrane</keyword>
<keyword evidence="7" id="KW-1133">Transmembrane helix</keyword>
<evidence type="ECO:0000256" key="1">
    <source>
        <dbReference type="ARBA" id="ARBA00011073"/>
    </source>
</evidence>
<dbReference type="PANTHER" id="PTHR43806:SF11">
    <property type="entry name" value="CEREVISIN-RELATED"/>
    <property type="match status" value="1"/>
</dbReference>
<dbReference type="CDD" id="cd00306">
    <property type="entry name" value="Peptidases_S8_S53"/>
    <property type="match status" value="1"/>
</dbReference>
<dbReference type="EMBL" id="BAAAMR010000053">
    <property type="protein sequence ID" value="GAA2149726.1"/>
    <property type="molecule type" value="Genomic_DNA"/>
</dbReference>
<gene>
    <name evidence="9" type="primary">mycP_1</name>
    <name evidence="9" type="ORF">GCM10009727_53440</name>
</gene>
<dbReference type="Gene3D" id="3.40.50.200">
    <property type="entry name" value="Peptidase S8/S53 domain"/>
    <property type="match status" value="1"/>
</dbReference>
<dbReference type="GO" id="GO:0008233">
    <property type="term" value="F:peptidase activity"/>
    <property type="evidence" value="ECO:0007669"/>
    <property type="project" value="UniProtKB-KW"/>
</dbReference>
<evidence type="ECO:0000256" key="4">
    <source>
        <dbReference type="ARBA" id="ARBA00022825"/>
    </source>
</evidence>
<keyword evidence="2 9" id="KW-0645">Protease</keyword>
<dbReference type="PROSITE" id="PS51892">
    <property type="entry name" value="SUBTILASE"/>
    <property type="match status" value="1"/>
</dbReference>
<keyword evidence="3" id="KW-0378">Hydrolase</keyword>
<comment type="caution">
    <text evidence="5">Lacks conserved residue(s) required for the propagation of feature annotation.</text>
</comment>
<evidence type="ECO:0000256" key="6">
    <source>
        <dbReference type="SAM" id="MobiDB-lite"/>
    </source>
</evidence>
<name>A0ABN2ZXN8_9ACTN</name>
<comment type="similarity">
    <text evidence="1 5">Belongs to the peptidase S8 family.</text>
</comment>
<evidence type="ECO:0000256" key="2">
    <source>
        <dbReference type="ARBA" id="ARBA00022670"/>
    </source>
</evidence>
<dbReference type="SUPFAM" id="SSF52743">
    <property type="entry name" value="Subtilisin-like"/>
    <property type="match status" value="1"/>
</dbReference>
<evidence type="ECO:0000313" key="9">
    <source>
        <dbReference type="EMBL" id="GAA2149726.1"/>
    </source>
</evidence>
<evidence type="ECO:0000256" key="3">
    <source>
        <dbReference type="ARBA" id="ARBA00022801"/>
    </source>
</evidence>
<reference evidence="9 10" key="1">
    <citation type="journal article" date="2019" name="Int. J. Syst. Evol. Microbiol.">
        <title>The Global Catalogue of Microorganisms (GCM) 10K type strain sequencing project: providing services to taxonomists for standard genome sequencing and annotation.</title>
        <authorList>
            <consortium name="The Broad Institute Genomics Platform"/>
            <consortium name="The Broad Institute Genome Sequencing Center for Infectious Disease"/>
            <person name="Wu L."/>
            <person name="Ma J."/>
        </authorList>
    </citation>
    <scope>NUCLEOTIDE SEQUENCE [LARGE SCALE GENOMIC DNA]</scope>
    <source>
        <strain evidence="9 10">JCM 13850</strain>
    </source>
</reference>
<dbReference type="InterPro" id="IPR036852">
    <property type="entry name" value="Peptidase_S8/S53_dom_sf"/>
</dbReference>